<protein>
    <submittedName>
        <fullName evidence="3">DegV family protein</fullName>
    </submittedName>
</protein>
<dbReference type="PANTHER" id="PTHR33434:SF3">
    <property type="entry name" value="DEGV DOMAIN-CONTAINING PROTEIN YITS"/>
    <property type="match status" value="1"/>
</dbReference>
<sequence length="289" mass="31645">MSDYQIITDATADLSAEWADRIGVAVIPMDVELDGSPYLFGPGGDITGSEFFTAMRQGKLGSTSQISPARYEAAFERYLSQGLDILYICFSSGLSGTIQAARICMDELRERYPERKLLCVDSLSASAGEGFLVTGAAEQKQAGLDIEALAAWVEANRLHVCHWFTVEDLKFLHRGGRVSAATAVVGSALQIKPVMHCDKEGHLTNTGKVRGRKHSLLALLDHADQSWTPERGRKVFICHGDCLADAQFMAQEFQRRRPEAEITLFHMGPIIGAHCGPGVIAIFTWGTQR</sequence>
<comment type="function">
    <text evidence="1">May bind long-chain fatty acids, such as palmitate, and may play a role in lipid transport or fatty acid metabolism.</text>
</comment>
<dbReference type="Proteomes" id="UP001204562">
    <property type="component" value="Unassembled WGS sequence"/>
</dbReference>
<evidence type="ECO:0000256" key="2">
    <source>
        <dbReference type="ARBA" id="ARBA00023121"/>
    </source>
</evidence>
<dbReference type="InterPro" id="IPR003797">
    <property type="entry name" value="DegV"/>
</dbReference>
<evidence type="ECO:0000313" key="4">
    <source>
        <dbReference type="Proteomes" id="UP001204562"/>
    </source>
</evidence>
<dbReference type="Gene3D" id="3.40.50.10170">
    <property type="match status" value="1"/>
</dbReference>
<dbReference type="NCBIfam" id="TIGR00762">
    <property type="entry name" value="DegV"/>
    <property type="match status" value="1"/>
</dbReference>
<dbReference type="PANTHER" id="PTHR33434">
    <property type="entry name" value="DEGV DOMAIN-CONTAINING PROTEIN DR_1986-RELATED"/>
    <property type="match status" value="1"/>
</dbReference>
<dbReference type="SUPFAM" id="SSF82549">
    <property type="entry name" value="DAK1/DegV-like"/>
    <property type="match status" value="1"/>
</dbReference>
<dbReference type="RefSeq" id="WP_256303628.1">
    <property type="nucleotide sequence ID" value="NZ_JANFYS010000010.1"/>
</dbReference>
<organism evidence="3 4">
    <name type="scientific">Intestinimonas massiliensis</name>
    <name type="common">ex Afouda et al. 2020</name>
    <dbReference type="NCBI Taxonomy" id="1673721"/>
    <lineage>
        <taxon>Bacteria</taxon>
        <taxon>Bacillati</taxon>
        <taxon>Bacillota</taxon>
        <taxon>Clostridia</taxon>
        <taxon>Eubacteriales</taxon>
        <taxon>Intestinimonas</taxon>
    </lineage>
</organism>
<dbReference type="InterPro" id="IPR043168">
    <property type="entry name" value="DegV_C"/>
</dbReference>
<comment type="caution">
    <text evidence="3">The sequence shown here is derived from an EMBL/GenBank/DDBJ whole genome shotgun (WGS) entry which is preliminary data.</text>
</comment>
<evidence type="ECO:0000313" key="3">
    <source>
        <dbReference type="EMBL" id="MCQ4770094.1"/>
    </source>
</evidence>
<evidence type="ECO:0000256" key="1">
    <source>
        <dbReference type="ARBA" id="ARBA00003238"/>
    </source>
</evidence>
<dbReference type="InterPro" id="IPR050270">
    <property type="entry name" value="DegV_domain_contain"/>
</dbReference>
<gene>
    <name evidence="3" type="ORF">NE579_06395</name>
</gene>
<dbReference type="Gene3D" id="3.30.1180.10">
    <property type="match status" value="1"/>
</dbReference>
<reference evidence="3" key="1">
    <citation type="submission" date="2022-06" db="EMBL/GenBank/DDBJ databases">
        <title>Isolation of gut microbiota from human fecal samples.</title>
        <authorList>
            <person name="Pamer E.G."/>
            <person name="Barat B."/>
            <person name="Waligurski E."/>
            <person name="Medina S."/>
            <person name="Paddock L."/>
            <person name="Mostad J."/>
        </authorList>
    </citation>
    <scope>NUCLEOTIDE SEQUENCE</scope>
    <source>
        <strain evidence="3">DFI.9.91</strain>
    </source>
</reference>
<dbReference type="AlphaFoldDB" id="A0AAW5JQB0"/>
<accession>A0AAW5JQB0</accession>
<dbReference type="GO" id="GO:0008289">
    <property type="term" value="F:lipid binding"/>
    <property type="evidence" value="ECO:0007669"/>
    <property type="project" value="UniProtKB-KW"/>
</dbReference>
<dbReference type="EMBL" id="JANFYS010000010">
    <property type="protein sequence ID" value="MCQ4770094.1"/>
    <property type="molecule type" value="Genomic_DNA"/>
</dbReference>
<proteinExistence type="predicted"/>
<name>A0AAW5JQB0_9FIRM</name>
<dbReference type="PROSITE" id="PS51482">
    <property type="entry name" value="DEGV"/>
    <property type="match status" value="1"/>
</dbReference>
<keyword evidence="2" id="KW-0446">Lipid-binding</keyword>
<dbReference type="Pfam" id="PF02645">
    <property type="entry name" value="DegV"/>
    <property type="match status" value="1"/>
</dbReference>